<feature type="domain" description="Proliferating cell nuclear antigen PCNA N-terminal" evidence="14">
    <location>
        <begin position="245"/>
        <end position="336"/>
    </location>
</feature>
<accession>A0A0W0EYN5</accession>
<dbReference type="Pfam" id="PF00705">
    <property type="entry name" value="PCNA_N"/>
    <property type="match status" value="1"/>
</dbReference>
<dbReference type="Proteomes" id="UP000054988">
    <property type="component" value="Unassembled WGS sequence"/>
</dbReference>
<keyword evidence="9" id="KW-0238">DNA-binding</keyword>
<dbReference type="GO" id="GO:0030337">
    <property type="term" value="F:DNA polymerase processivity factor activity"/>
    <property type="evidence" value="ECO:0007669"/>
    <property type="project" value="InterPro"/>
</dbReference>
<dbReference type="InterPro" id="IPR022648">
    <property type="entry name" value="Pr_cel_nuc_antig_N"/>
</dbReference>
<dbReference type="GO" id="GO:0008168">
    <property type="term" value="F:methyltransferase activity"/>
    <property type="evidence" value="ECO:0007669"/>
    <property type="project" value="UniProtKB-KW"/>
</dbReference>
<evidence type="ECO:0000256" key="7">
    <source>
        <dbReference type="ARBA" id="ARBA00022989"/>
    </source>
</evidence>
<dbReference type="InterPro" id="IPR000730">
    <property type="entry name" value="Pr_cel_nuc_antig"/>
</dbReference>
<evidence type="ECO:0000256" key="2">
    <source>
        <dbReference type="ARBA" id="ARBA00022516"/>
    </source>
</evidence>
<sequence length="376" mass="41785">MTPEHEFLQASFKAVLVLLSGIAFRFSFTPPNNSGNSVSPPRPPLSEGFTALREWFMMAVLLDRAYPIERIFCLVAAINEALFILSTPIPSIRDVLPHLNVSTSINNTSLTPQFITSVLLSIAGGIFRVACYRALGNAFRYDCVPSESPTLVTHGPYSIVRHPSYVASWMAVIGSGLVHLIGGSWIIESGFLNTLIGKAMVYSWWGTFGTAIIGLTMRVGSEDELMKKQFGRNRQRSCQRRKPDDLCTQAKDTSHIAMVSIFLNQSAFARYRCHRAIMIGRSISSFCKLVKATRGDDKLTLRARDEVADALDLVSESAKTRRLASFSLNLLIIDVEKMEIPEVEFDARVRLYSDEFASIIKYLNANGETITIVVSE</sequence>
<evidence type="ECO:0000256" key="11">
    <source>
        <dbReference type="ARBA" id="ARBA00023209"/>
    </source>
</evidence>
<keyword evidence="3" id="KW-0489">Methyltransferase</keyword>
<dbReference type="PANTHER" id="PTHR11352:SF0">
    <property type="entry name" value="PROLIFERATING CELL NUCLEAR ANTIGEN"/>
    <property type="match status" value="1"/>
</dbReference>
<proteinExistence type="predicted"/>
<evidence type="ECO:0000259" key="14">
    <source>
        <dbReference type="Pfam" id="PF00705"/>
    </source>
</evidence>
<evidence type="ECO:0000256" key="3">
    <source>
        <dbReference type="ARBA" id="ARBA00022603"/>
    </source>
</evidence>
<evidence type="ECO:0000313" key="15">
    <source>
        <dbReference type="EMBL" id="KTB29200.1"/>
    </source>
</evidence>
<keyword evidence="5 13" id="KW-0812">Transmembrane</keyword>
<keyword evidence="2" id="KW-0444">Lipid biosynthesis</keyword>
<keyword evidence="8" id="KW-0443">Lipid metabolism</keyword>
<keyword evidence="4" id="KW-0949">S-adenosyl-L-methionine</keyword>
<dbReference type="Gene3D" id="3.10.150.10">
    <property type="entry name" value="DNA Polymerase III, subunit A, domain 2"/>
    <property type="match status" value="1"/>
</dbReference>
<feature type="transmembrane region" description="Helical" evidence="13">
    <location>
        <begin position="166"/>
        <end position="187"/>
    </location>
</feature>
<evidence type="ECO:0000256" key="13">
    <source>
        <dbReference type="SAM" id="Phobius"/>
    </source>
</evidence>
<feature type="transmembrane region" description="Helical" evidence="13">
    <location>
        <begin position="199"/>
        <end position="219"/>
    </location>
</feature>
<dbReference type="GO" id="GO:0012505">
    <property type="term" value="C:endomembrane system"/>
    <property type="evidence" value="ECO:0007669"/>
    <property type="project" value="UniProtKB-SubCell"/>
</dbReference>
<feature type="transmembrane region" description="Helical" evidence="13">
    <location>
        <begin position="110"/>
        <end position="131"/>
    </location>
</feature>
<dbReference type="PANTHER" id="PTHR11352">
    <property type="entry name" value="PROLIFERATING CELL NUCLEAR ANTIGEN"/>
    <property type="match status" value="1"/>
</dbReference>
<keyword evidence="7 13" id="KW-1133">Transmembrane helix</keyword>
<dbReference type="InterPro" id="IPR046938">
    <property type="entry name" value="DNA_clamp_sf"/>
</dbReference>
<dbReference type="Gene3D" id="1.20.120.1630">
    <property type="match status" value="1"/>
</dbReference>
<evidence type="ECO:0000256" key="12">
    <source>
        <dbReference type="ARBA" id="ARBA00023264"/>
    </source>
</evidence>
<name>A0A0W0EYN5_MONRR</name>
<feature type="transmembrane region" description="Helical" evidence="13">
    <location>
        <begin position="7"/>
        <end position="28"/>
    </location>
</feature>
<dbReference type="Pfam" id="PF04191">
    <property type="entry name" value="PEMT"/>
    <property type="match status" value="1"/>
</dbReference>
<dbReference type="UniPathway" id="UPA00753"/>
<comment type="subcellular location">
    <subcellularLocation>
        <location evidence="1">Endomembrane system</location>
        <topology evidence="1">Multi-pass membrane protein</topology>
    </subcellularLocation>
</comment>
<dbReference type="GO" id="GO:0006272">
    <property type="term" value="P:leading strand elongation"/>
    <property type="evidence" value="ECO:0007669"/>
    <property type="project" value="TreeGrafter"/>
</dbReference>
<gene>
    <name evidence="15" type="ORF">WG66_18215</name>
</gene>
<dbReference type="GO" id="GO:0032259">
    <property type="term" value="P:methylation"/>
    <property type="evidence" value="ECO:0007669"/>
    <property type="project" value="UniProtKB-KW"/>
</dbReference>
<keyword evidence="12" id="KW-1208">Phospholipid metabolism</keyword>
<protein>
    <recommendedName>
        <fullName evidence="14">Proliferating cell nuclear antigen PCNA N-terminal domain-containing protein</fullName>
    </recommendedName>
</protein>
<keyword evidence="6" id="KW-0256">Endoplasmic reticulum</keyword>
<evidence type="ECO:0000256" key="5">
    <source>
        <dbReference type="ARBA" id="ARBA00022692"/>
    </source>
</evidence>
<dbReference type="SUPFAM" id="SSF55979">
    <property type="entry name" value="DNA clamp"/>
    <property type="match status" value="1"/>
</dbReference>
<keyword evidence="3" id="KW-0808">Transferase</keyword>
<keyword evidence="10 13" id="KW-0472">Membrane</keyword>
<evidence type="ECO:0000256" key="10">
    <source>
        <dbReference type="ARBA" id="ARBA00023136"/>
    </source>
</evidence>
<dbReference type="EMBL" id="LATX01002444">
    <property type="protein sequence ID" value="KTB29200.1"/>
    <property type="molecule type" value="Genomic_DNA"/>
</dbReference>
<dbReference type="GO" id="GO:0006275">
    <property type="term" value="P:regulation of DNA replication"/>
    <property type="evidence" value="ECO:0007669"/>
    <property type="project" value="InterPro"/>
</dbReference>
<dbReference type="GO" id="GO:0006656">
    <property type="term" value="P:phosphatidylcholine biosynthetic process"/>
    <property type="evidence" value="ECO:0007669"/>
    <property type="project" value="UniProtKB-UniPathway"/>
</dbReference>
<dbReference type="GO" id="GO:0003677">
    <property type="term" value="F:DNA binding"/>
    <property type="evidence" value="ECO:0007669"/>
    <property type="project" value="UniProtKB-KW"/>
</dbReference>
<dbReference type="AlphaFoldDB" id="A0A0W0EYN5"/>
<evidence type="ECO:0000256" key="9">
    <source>
        <dbReference type="ARBA" id="ARBA00023125"/>
    </source>
</evidence>
<evidence type="ECO:0000256" key="4">
    <source>
        <dbReference type="ARBA" id="ARBA00022691"/>
    </source>
</evidence>
<dbReference type="CDD" id="cd00577">
    <property type="entry name" value="PCNA"/>
    <property type="match status" value="1"/>
</dbReference>
<evidence type="ECO:0000313" key="16">
    <source>
        <dbReference type="Proteomes" id="UP000054988"/>
    </source>
</evidence>
<comment type="caution">
    <text evidence="15">The sequence shown here is derived from an EMBL/GenBank/DDBJ whole genome shotgun (WGS) entry which is preliminary data.</text>
</comment>
<evidence type="ECO:0000256" key="6">
    <source>
        <dbReference type="ARBA" id="ARBA00022824"/>
    </source>
</evidence>
<dbReference type="InterPro" id="IPR007318">
    <property type="entry name" value="Phopholipid_MeTrfase"/>
</dbReference>
<evidence type="ECO:0000256" key="1">
    <source>
        <dbReference type="ARBA" id="ARBA00004127"/>
    </source>
</evidence>
<evidence type="ECO:0000256" key="8">
    <source>
        <dbReference type="ARBA" id="ARBA00023098"/>
    </source>
</evidence>
<organism evidence="15 16">
    <name type="scientific">Moniliophthora roreri</name>
    <name type="common">Frosty pod rot fungus</name>
    <name type="synonym">Monilia roreri</name>
    <dbReference type="NCBI Taxonomy" id="221103"/>
    <lineage>
        <taxon>Eukaryota</taxon>
        <taxon>Fungi</taxon>
        <taxon>Dikarya</taxon>
        <taxon>Basidiomycota</taxon>
        <taxon>Agaricomycotina</taxon>
        <taxon>Agaricomycetes</taxon>
        <taxon>Agaricomycetidae</taxon>
        <taxon>Agaricales</taxon>
        <taxon>Marasmiineae</taxon>
        <taxon>Marasmiaceae</taxon>
        <taxon>Moniliophthora</taxon>
    </lineage>
</organism>
<keyword evidence="11" id="KW-0594">Phospholipid biosynthesis</keyword>
<reference evidence="15 16" key="1">
    <citation type="submission" date="2015-12" db="EMBL/GenBank/DDBJ databases">
        <title>Draft genome sequence of Moniliophthora roreri, the causal agent of frosty pod rot of cacao.</title>
        <authorList>
            <person name="Aime M.C."/>
            <person name="Diaz-Valderrama J.R."/>
            <person name="Kijpornyongpan T."/>
            <person name="Phillips-Mora W."/>
        </authorList>
    </citation>
    <scope>NUCLEOTIDE SEQUENCE [LARGE SCALE GENOMIC DNA]</scope>
    <source>
        <strain evidence="15 16">MCA 2952</strain>
    </source>
</reference>
<dbReference type="NCBIfam" id="TIGR00590">
    <property type="entry name" value="pcna"/>
    <property type="match status" value="1"/>
</dbReference>